<feature type="region of interest" description="Disordered" evidence="1">
    <location>
        <begin position="305"/>
        <end position="337"/>
    </location>
</feature>
<dbReference type="Proteomes" id="UP001224775">
    <property type="component" value="Unassembled WGS sequence"/>
</dbReference>
<sequence length="367" mass="40528">MVFCPCRKTTTTSIENTNTTTTPNTTKKRFHLFHRKQSDLAYIATELDDDDEIAPTPAELKRLKSVKRSKAHVDGVLYRNRNSGRKTLLTGDGVVNFAGFTDWFHRKRLREKQENGERYDRDEDGKHNGGGGNEGGTTMIVRVQKIDPVKSGFMGKKTDRDETTGCAAGTMVAAQWAGRRPPSRPELLVTPRKGAVNIGCTTAGCGADDSFATAATGCSPMSTGSVSFQEDNSPVHGNAKRLEEGRDDLDENAWCGAFNSSILTEELTASESKESIEDYSRNVPNTDEESVWCDVFNSTTIVTEGEGEGEVTNEEEDDDDSEDEAENSSSSKIRGIQNVEVIYSEKQSMMKRASTWKKKEDSFDQLQ</sequence>
<name>A0AAD8YFZ3_9STRA</name>
<gene>
    <name evidence="2" type="ORF">QTG54_003321</name>
</gene>
<dbReference type="AlphaFoldDB" id="A0AAD8YFZ3"/>
<feature type="region of interest" description="Disordered" evidence="1">
    <location>
        <begin position="112"/>
        <end position="138"/>
    </location>
</feature>
<accession>A0AAD8YFZ3</accession>
<comment type="caution">
    <text evidence="2">The sequence shown here is derived from an EMBL/GenBank/DDBJ whole genome shotgun (WGS) entry which is preliminary data.</text>
</comment>
<keyword evidence="3" id="KW-1185">Reference proteome</keyword>
<dbReference type="EMBL" id="JATAAI010000005">
    <property type="protein sequence ID" value="KAK1745397.1"/>
    <property type="molecule type" value="Genomic_DNA"/>
</dbReference>
<evidence type="ECO:0000313" key="3">
    <source>
        <dbReference type="Proteomes" id="UP001224775"/>
    </source>
</evidence>
<evidence type="ECO:0000256" key="1">
    <source>
        <dbReference type="SAM" id="MobiDB-lite"/>
    </source>
</evidence>
<feature type="compositionally biased region" description="Acidic residues" evidence="1">
    <location>
        <begin position="305"/>
        <end position="326"/>
    </location>
</feature>
<feature type="compositionally biased region" description="Basic and acidic residues" evidence="1">
    <location>
        <begin position="112"/>
        <end position="127"/>
    </location>
</feature>
<reference evidence="2" key="1">
    <citation type="submission" date="2023-06" db="EMBL/GenBank/DDBJ databases">
        <title>Survivors Of The Sea: Transcriptome response of Skeletonema marinoi to long-term dormancy.</title>
        <authorList>
            <person name="Pinder M.I.M."/>
            <person name="Kourtchenko O."/>
            <person name="Robertson E.K."/>
            <person name="Larsson T."/>
            <person name="Maumus F."/>
            <person name="Osuna-Cruz C.M."/>
            <person name="Vancaester E."/>
            <person name="Stenow R."/>
            <person name="Vandepoele K."/>
            <person name="Ploug H."/>
            <person name="Bruchert V."/>
            <person name="Godhe A."/>
            <person name="Topel M."/>
        </authorList>
    </citation>
    <scope>NUCLEOTIDE SEQUENCE</scope>
    <source>
        <strain evidence="2">R05AC</strain>
    </source>
</reference>
<protein>
    <submittedName>
        <fullName evidence="2">Uncharacterized protein</fullName>
    </submittedName>
</protein>
<proteinExistence type="predicted"/>
<evidence type="ECO:0000313" key="2">
    <source>
        <dbReference type="EMBL" id="KAK1745397.1"/>
    </source>
</evidence>
<organism evidence="2 3">
    <name type="scientific">Skeletonema marinoi</name>
    <dbReference type="NCBI Taxonomy" id="267567"/>
    <lineage>
        <taxon>Eukaryota</taxon>
        <taxon>Sar</taxon>
        <taxon>Stramenopiles</taxon>
        <taxon>Ochrophyta</taxon>
        <taxon>Bacillariophyta</taxon>
        <taxon>Coscinodiscophyceae</taxon>
        <taxon>Thalassiosirophycidae</taxon>
        <taxon>Thalassiosirales</taxon>
        <taxon>Skeletonemataceae</taxon>
        <taxon>Skeletonema</taxon>
        <taxon>Skeletonema marinoi-dohrnii complex</taxon>
    </lineage>
</organism>